<evidence type="ECO:0000313" key="3">
    <source>
        <dbReference type="Proteomes" id="UP001152797"/>
    </source>
</evidence>
<comment type="caution">
    <text evidence="1">The sequence shown here is derived from an EMBL/GenBank/DDBJ whole genome shotgun (WGS) entry which is preliminary data.</text>
</comment>
<dbReference type="EMBL" id="CAMXCT030005935">
    <property type="protein sequence ID" value="CAL4800912.1"/>
    <property type="molecule type" value="Genomic_DNA"/>
</dbReference>
<protein>
    <submittedName>
        <fullName evidence="2">132 kDa protein</fullName>
    </submittedName>
</protein>
<dbReference type="EMBL" id="CAMXCT020005935">
    <property type="protein sequence ID" value="CAL1166975.1"/>
    <property type="molecule type" value="Genomic_DNA"/>
</dbReference>
<dbReference type="Proteomes" id="UP001152797">
    <property type="component" value="Unassembled WGS sequence"/>
</dbReference>
<reference evidence="2 3" key="2">
    <citation type="submission" date="2024-05" db="EMBL/GenBank/DDBJ databases">
        <authorList>
            <person name="Chen Y."/>
            <person name="Shah S."/>
            <person name="Dougan E. K."/>
            <person name="Thang M."/>
            <person name="Chan C."/>
        </authorList>
    </citation>
    <scope>NUCLEOTIDE SEQUENCE [LARGE SCALE GENOMIC DNA]</scope>
</reference>
<dbReference type="AlphaFoldDB" id="A0A9P1GHA3"/>
<proteinExistence type="predicted"/>
<gene>
    <name evidence="1" type="ORF">C1SCF055_LOCUS38557</name>
</gene>
<accession>A0A9P1GHA3</accession>
<name>A0A9P1GHA3_9DINO</name>
<keyword evidence="3" id="KW-1185">Reference proteome</keyword>
<dbReference type="EMBL" id="CAMXCT010005935">
    <property type="protein sequence ID" value="CAI4013600.1"/>
    <property type="molecule type" value="Genomic_DNA"/>
</dbReference>
<evidence type="ECO:0000313" key="2">
    <source>
        <dbReference type="EMBL" id="CAL4800912.1"/>
    </source>
</evidence>
<evidence type="ECO:0000313" key="1">
    <source>
        <dbReference type="EMBL" id="CAI4013600.1"/>
    </source>
</evidence>
<sequence>MQWQQASLGLGHAGLGLRSTAKHASAAYLPSLGDTSTAAQDLDTAFSAEDLRSSHDVRAALAATIVGQATLQSEGCLGARAFLAAIPAGRGRMEPATFVAELRARLGIPGADQDAWCPRCDGILDVQKYHAGMCPAGGERTQQHHALRDLIFVWAERWERERPGLLLAQSPHDTSNSGRRPTDIYLPALVGAPAALDFAATAPQRQETLVQASQQGAAAATAYAHHKESYLQTGEACRSHGVQFVPMVVESTGA</sequence>
<dbReference type="OrthoDB" id="448294at2759"/>
<reference evidence="1" key="1">
    <citation type="submission" date="2022-10" db="EMBL/GenBank/DDBJ databases">
        <authorList>
            <person name="Chen Y."/>
            <person name="Dougan E. K."/>
            <person name="Chan C."/>
            <person name="Rhodes N."/>
            <person name="Thang M."/>
        </authorList>
    </citation>
    <scope>NUCLEOTIDE SEQUENCE</scope>
</reference>
<organism evidence="1">
    <name type="scientific">Cladocopium goreaui</name>
    <dbReference type="NCBI Taxonomy" id="2562237"/>
    <lineage>
        <taxon>Eukaryota</taxon>
        <taxon>Sar</taxon>
        <taxon>Alveolata</taxon>
        <taxon>Dinophyceae</taxon>
        <taxon>Suessiales</taxon>
        <taxon>Symbiodiniaceae</taxon>
        <taxon>Cladocopium</taxon>
    </lineage>
</organism>